<evidence type="ECO:0000256" key="1">
    <source>
        <dbReference type="SAM" id="SignalP"/>
    </source>
</evidence>
<evidence type="ECO:0000313" key="2">
    <source>
        <dbReference type="EMBL" id="NJX15081.1"/>
    </source>
</evidence>
<dbReference type="Gene3D" id="2.40.128.410">
    <property type="match status" value="1"/>
</dbReference>
<keyword evidence="1" id="KW-0732">Signal</keyword>
<dbReference type="Pfam" id="PF14059">
    <property type="entry name" value="DUF4251"/>
    <property type="match status" value="1"/>
</dbReference>
<evidence type="ECO:0000313" key="3">
    <source>
        <dbReference type="Proteomes" id="UP000760545"/>
    </source>
</evidence>
<accession>A0ABX1DCZ5</accession>
<gene>
    <name evidence="2" type="ORF">HC176_06230</name>
</gene>
<feature type="signal peptide" evidence="1">
    <location>
        <begin position="1"/>
        <end position="22"/>
    </location>
</feature>
<keyword evidence="3" id="KW-1185">Reference proteome</keyword>
<feature type="chain" id="PRO_5045106753" evidence="1">
    <location>
        <begin position="23"/>
        <end position="185"/>
    </location>
</feature>
<reference evidence="2 3" key="1">
    <citation type="submission" date="2020-03" db="EMBL/GenBank/DDBJ databases">
        <title>Tamlana sp. nov, isolated from XXX.</title>
        <authorList>
            <person name="Cao W.R."/>
        </authorList>
    </citation>
    <scope>NUCLEOTIDE SEQUENCE [LARGE SCALE GENOMIC DNA]</scope>
    <source>
        <strain evidence="2 3">HST1-43</strain>
    </source>
</reference>
<organism evidence="2 3">
    <name type="scientific">Tamlana crocina</name>
    <dbReference type="NCBI Taxonomy" id="393006"/>
    <lineage>
        <taxon>Bacteria</taxon>
        <taxon>Pseudomonadati</taxon>
        <taxon>Bacteroidota</taxon>
        <taxon>Flavobacteriia</taxon>
        <taxon>Flavobacteriales</taxon>
        <taxon>Flavobacteriaceae</taxon>
        <taxon>Tamlana</taxon>
    </lineage>
</organism>
<dbReference type="EMBL" id="JAAVJS010000007">
    <property type="protein sequence ID" value="NJX15081.1"/>
    <property type="molecule type" value="Genomic_DNA"/>
</dbReference>
<dbReference type="PROSITE" id="PS51257">
    <property type="entry name" value="PROKAR_LIPOPROTEIN"/>
    <property type="match status" value="1"/>
</dbReference>
<sequence length="185" mass="20454">MKANIFILGTLVLLLLSCGSSKNVPTEAELAKLEQLVNNKQIIIESDWAYPQATMAMQQVANSGLLLPGNNATNISLIGNHNFLKIEGDSVTSYLPYYGERQMQIIYGGMDSAIEFKGLMEDFKVEKNKKQGYNISFNAKSNNENFQVFITVSPNLKSDMALNGTGRFPIRYSGNAQAITESENE</sequence>
<dbReference type="InterPro" id="IPR025347">
    <property type="entry name" value="DUF4251"/>
</dbReference>
<protein>
    <submittedName>
        <fullName evidence="2">DUF4251 domain-containing protein</fullName>
    </submittedName>
</protein>
<dbReference type="Proteomes" id="UP000760545">
    <property type="component" value="Unassembled WGS sequence"/>
</dbReference>
<dbReference type="RefSeq" id="WP_167917329.1">
    <property type="nucleotide sequence ID" value="NZ_JAAVJS010000007.1"/>
</dbReference>
<proteinExistence type="predicted"/>
<comment type="caution">
    <text evidence="2">The sequence shown here is derived from an EMBL/GenBank/DDBJ whole genome shotgun (WGS) entry which is preliminary data.</text>
</comment>
<name>A0ABX1DCZ5_9FLAO</name>